<evidence type="ECO:0000256" key="10">
    <source>
        <dbReference type="SAM" id="Phobius"/>
    </source>
</evidence>
<dbReference type="PANTHER" id="PTHR12170:SF3">
    <property type="entry name" value="GH10162P"/>
    <property type="match status" value="1"/>
</dbReference>
<keyword evidence="2" id="KW-0963">Cytoplasm</keyword>
<dbReference type="STRING" id="4955.A0A1G4MIB2"/>
<dbReference type="EMBL" id="LT598486">
    <property type="protein sequence ID" value="SCW03548.1"/>
    <property type="molecule type" value="Genomic_DNA"/>
</dbReference>
<gene>
    <name evidence="12" type="ORF">LAFE_0G12904G</name>
</gene>
<comment type="similarity">
    <text evidence="6">Belongs to the RMD5/GID2 family.</text>
</comment>
<keyword evidence="4 9" id="KW-0863">Zinc-finger</keyword>
<evidence type="ECO:0000256" key="3">
    <source>
        <dbReference type="ARBA" id="ARBA00022723"/>
    </source>
</evidence>
<evidence type="ECO:0000256" key="9">
    <source>
        <dbReference type="PROSITE-ProRule" id="PRU01215"/>
    </source>
</evidence>
<evidence type="ECO:0000259" key="11">
    <source>
        <dbReference type="PROSITE" id="PS51867"/>
    </source>
</evidence>
<comment type="subcellular location">
    <subcellularLocation>
        <location evidence="1">Cytoplasm</location>
    </subcellularLocation>
</comment>
<dbReference type="CDD" id="cd16652">
    <property type="entry name" value="dRING_Rmd5p-like"/>
    <property type="match status" value="1"/>
</dbReference>
<name>A0A1G4MIB2_LACFM</name>
<dbReference type="InterPro" id="IPR024964">
    <property type="entry name" value="CTLH/CRA"/>
</dbReference>
<dbReference type="GO" id="GO:0005737">
    <property type="term" value="C:cytoplasm"/>
    <property type="evidence" value="ECO:0007669"/>
    <property type="project" value="UniProtKB-SubCell"/>
</dbReference>
<dbReference type="GO" id="GO:0061630">
    <property type="term" value="F:ubiquitin protein ligase activity"/>
    <property type="evidence" value="ECO:0007669"/>
    <property type="project" value="InterPro"/>
</dbReference>
<evidence type="ECO:0000256" key="4">
    <source>
        <dbReference type="ARBA" id="ARBA00022771"/>
    </source>
</evidence>
<dbReference type="PANTHER" id="PTHR12170">
    <property type="entry name" value="MACROPHAGE ERYTHROBLAST ATTACHER-RELATED"/>
    <property type="match status" value="1"/>
</dbReference>
<dbReference type="SUPFAM" id="SSF57850">
    <property type="entry name" value="RING/U-box"/>
    <property type="match status" value="1"/>
</dbReference>
<evidence type="ECO:0000256" key="8">
    <source>
        <dbReference type="ARBA" id="ARBA00080744"/>
    </source>
</evidence>
<dbReference type="GO" id="GO:0008270">
    <property type="term" value="F:zinc ion binding"/>
    <property type="evidence" value="ECO:0007669"/>
    <property type="project" value="UniProtKB-KW"/>
</dbReference>
<evidence type="ECO:0000256" key="7">
    <source>
        <dbReference type="ARBA" id="ARBA00075398"/>
    </source>
</evidence>
<dbReference type="Pfam" id="PF10607">
    <property type="entry name" value="CTLH"/>
    <property type="match status" value="1"/>
</dbReference>
<evidence type="ECO:0000256" key="2">
    <source>
        <dbReference type="ARBA" id="ARBA00022490"/>
    </source>
</evidence>
<protein>
    <recommendedName>
        <fullName evidence="8">GID complex catalytic subunit 2</fullName>
    </recommendedName>
    <alternativeName>
        <fullName evidence="7">Glucose-induced degradation protein 2</fullName>
    </alternativeName>
</protein>
<dbReference type="OMA" id="PYSLPCH"/>
<dbReference type="InterPro" id="IPR037683">
    <property type="entry name" value="Rmd5_dRing"/>
</dbReference>
<keyword evidence="10" id="KW-0472">Membrane</keyword>
<dbReference type="Proteomes" id="UP000190831">
    <property type="component" value="Chromosome G"/>
</dbReference>
<evidence type="ECO:0000256" key="6">
    <source>
        <dbReference type="ARBA" id="ARBA00061136"/>
    </source>
</evidence>
<dbReference type="InterPro" id="IPR045098">
    <property type="entry name" value="Fyv10_fam"/>
</dbReference>
<evidence type="ECO:0000256" key="1">
    <source>
        <dbReference type="ARBA" id="ARBA00004496"/>
    </source>
</evidence>
<organism evidence="12 13">
    <name type="scientific">Lachancea fermentati</name>
    <name type="common">Zygosaccharomyces fermentati</name>
    <dbReference type="NCBI Taxonomy" id="4955"/>
    <lineage>
        <taxon>Eukaryota</taxon>
        <taxon>Fungi</taxon>
        <taxon>Dikarya</taxon>
        <taxon>Ascomycota</taxon>
        <taxon>Saccharomycotina</taxon>
        <taxon>Saccharomycetes</taxon>
        <taxon>Saccharomycetales</taxon>
        <taxon>Saccharomycetaceae</taxon>
        <taxon>Lachancea</taxon>
    </lineage>
</organism>
<accession>A0A1G4MIB2</accession>
<evidence type="ECO:0000256" key="5">
    <source>
        <dbReference type="ARBA" id="ARBA00022833"/>
    </source>
</evidence>
<dbReference type="GO" id="GO:0043161">
    <property type="term" value="P:proteasome-mediated ubiquitin-dependent protein catabolic process"/>
    <property type="evidence" value="ECO:0007669"/>
    <property type="project" value="InterPro"/>
</dbReference>
<feature type="domain" description="RING-Gid-type" evidence="11">
    <location>
        <begin position="340"/>
        <end position="383"/>
    </location>
</feature>
<dbReference type="AlphaFoldDB" id="A0A1G4MIB2"/>
<dbReference type="GO" id="GO:0034657">
    <property type="term" value="C:GID complex"/>
    <property type="evidence" value="ECO:0007669"/>
    <property type="project" value="TreeGrafter"/>
</dbReference>
<dbReference type="InterPro" id="IPR044063">
    <property type="entry name" value="ZF_RING_GID"/>
</dbReference>
<feature type="transmembrane region" description="Helical" evidence="10">
    <location>
        <begin position="283"/>
        <end position="302"/>
    </location>
</feature>
<keyword evidence="5" id="KW-0862">Zinc</keyword>
<dbReference type="PROSITE" id="PS51867">
    <property type="entry name" value="ZF_RING_GID"/>
    <property type="match status" value="1"/>
</dbReference>
<keyword evidence="3" id="KW-0479">Metal-binding</keyword>
<evidence type="ECO:0000313" key="12">
    <source>
        <dbReference type="EMBL" id="SCW03548.1"/>
    </source>
</evidence>
<reference evidence="12 13" key="1">
    <citation type="submission" date="2016-03" db="EMBL/GenBank/DDBJ databases">
        <authorList>
            <person name="Devillers H."/>
        </authorList>
    </citation>
    <scope>NUCLEOTIDE SEQUENCE [LARGE SCALE GENOMIC DNA]</scope>
    <source>
        <strain evidence="12">CBS 6772</strain>
    </source>
</reference>
<dbReference type="OrthoDB" id="1933281at2759"/>
<dbReference type="GO" id="GO:0005634">
    <property type="term" value="C:nucleus"/>
    <property type="evidence" value="ECO:0007669"/>
    <property type="project" value="TreeGrafter"/>
</dbReference>
<sequence>MSELLTTLKSEFSKLCDEDSIEQPLLKRCLDDTHEFKMNLKKLKAHLNKQVQEASTGEHSEKSSKKRQLIIDKLHKSHKQWEHNVRKQGKHALLQHNKFHKVVLNKMYDFELDQVYVNQLPADAKQYVERAIGVHISRYSMCTVPVKDGTEMVNYLSEVYDIDPVVSSKFVEMAQIVRELKNGDPKACMQWAADGSLLEFELYLLEAMNSLEKGDKLKTYRYLLTKIPDFMAKTRKHKLRHKVAPLLAQLVVSSENKFDIKEQLEKCVNLFTKDYCAQNHLSFNSPLFLIVLSGIISFQFFIKYRTIRAVSHVDWSTEDELPFNVKLPDFLTKFHPIFICPVLKEETTKENPPFALPCHHIISKYSLDKLSKNGTCNFKCPYCPIMASRSRTKRVNFVIL</sequence>
<dbReference type="FunFam" id="3.30.40.10:FF:000143">
    <property type="entry name" value="Regulator of gluconeogenesis Rmd5"/>
    <property type="match status" value="1"/>
</dbReference>
<proteinExistence type="inferred from homology"/>
<keyword evidence="13" id="KW-1185">Reference proteome</keyword>
<feature type="zinc finger region" description="RING-Gid-type" evidence="9">
    <location>
        <begin position="340"/>
        <end position="383"/>
    </location>
</feature>
<keyword evidence="10" id="KW-1133">Transmembrane helix</keyword>
<evidence type="ECO:0000313" key="13">
    <source>
        <dbReference type="Proteomes" id="UP000190831"/>
    </source>
</evidence>
<keyword evidence="10" id="KW-0812">Transmembrane</keyword>